<dbReference type="Proteomes" id="UP000887577">
    <property type="component" value="Unplaced"/>
</dbReference>
<proteinExistence type="predicted"/>
<dbReference type="GO" id="GO:0014808">
    <property type="term" value="P:release of sequestered calcium ion into cytosol by sarcoplasmic reticulum"/>
    <property type="evidence" value="ECO:0007669"/>
    <property type="project" value="TreeGrafter"/>
</dbReference>
<evidence type="ECO:0000313" key="1">
    <source>
        <dbReference type="Proteomes" id="UP000887577"/>
    </source>
</evidence>
<accession>A0A914ZC93</accession>
<dbReference type="PANTHER" id="PTHR46399:SF8">
    <property type="entry name" value="B30.2_SPRY DOMAIN-CONTAINING PROTEIN"/>
    <property type="match status" value="1"/>
</dbReference>
<dbReference type="InterPro" id="IPR015925">
    <property type="entry name" value="Ryanodine_IP3_receptor"/>
</dbReference>
<sequence>MLDSLYMVTGISDSYRGRKSINYEIEKHRPGLGQCLSAFASCFPIAFLEGDLNNNNKYSVLAKSQEASVQVQGK</sequence>
<dbReference type="AlphaFoldDB" id="A0A914ZC93"/>
<name>A0A914ZC93_9BILA</name>
<dbReference type="GO" id="GO:0006941">
    <property type="term" value="P:striated muscle contraction"/>
    <property type="evidence" value="ECO:0007669"/>
    <property type="project" value="TreeGrafter"/>
</dbReference>
<dbReference type="GO" id="GO:0033017">
    <property type="term" value="C:sarcoplasmic reticulum membrane"/>
    <property type="evidence" value="ECO:0007669"/>
    <property type="project" value="TreeGrafter"/>
</dbReference>
<dbReference type="WBParaSite" id="PSU_v2.g9542.t1">
    <property type="protein sequence ID" value="PSU_v2.g9542.t1"/>
    <property type="gene ID" value="PSU_v2.g9542"/>
</dbReference>
<evidence type="ECO:0000313" key="2">
    <source>
        <dbReference type="WBParaSite" id="PSU_v2.g9542.t1"/>
    </source>
</evidence>
<keyword evidence="1" id="KW-1185">Reference proteome</keyword>
<dbReference type="GO" id="GO:0034704">
    <property type="term" value="C:calcium channel complex"/>
    <property type="evidence" value="ECO:0007669"/>
    <property type="project" value="TreeGrafter"/>
</dbReference>
<dbReference type="GO" id="GO:0005790">
    <property type="term" value="C:smooth endoplasmic reticulum"/>
    <property type="evidence" value="ECO:0007669"/>
    <property type="project" value="TreeGrafter"/>
</dbReference>
<organism evidence="1 2">
    <name type="scientific">Panagrolaimus superbus</name>
    <dbReference type="NCBI Taxonomy" id="310955"/>
    <lineage>
        <taxon>Eukaryota</taxon>
        <taxon>Metazoa</taxon>
        <taxon>Ecdysozoa</taxon>
        <taxon>Nematoda</taxon>
        <taxon>Chromadorea</taxon>
        <taxon>Rhabditida</taxon>
        <taxon>Tylenchina</taxon>
        <taxon>Panagrolaimomorpha</taxon>
        <taxon>Panagrolaimoidea</taxon>
        <taxon>Panagrolaimidae</taxon>
        <taxon>Panagrolaimus</taxon>
    </lineage>
</organism>
<dbReference type="PANTHER" id="PTHR46399">
    <property type="entry name" value="B30.2/SPRY DOMAIN-CONTAINING PROTEIN"/>
    <property type="match status" value="1"/>
</dbReference>
<protein>
    <submittedName>
        <fullName evidence="2">Uncharacterized protein</fullName>
    </submittedName>
</protein>
<reference evidence="2" key="1">
    <citation type="submission" date="2022-11" db="UniProtKB">
        <authorList>
            <consortium name="WormBaseParasite"/>
        </authorList>
    </citation>
    <scope>IDENTIFICATION</scope>
</reference>
<dbReference type="GO" id="GO:0042383">
    <property type="term" value="C:sarcolemma"/>
    <property type="evidence" value="ECO:0007669"/>
    <property type="project" value="TreeGrafter"/>
</dbReference>
<dbReference type="GO" id="GO:0030018">
    <property type="term" value="C:Z disc"/>
    <property type="evidence" value="ECO:0007669"/>
    <property type="project" value="TreeGrafter"/>
</dbReference>
<dbReference type="GO" id="GO:0005219">
    <property type="term" value="F:ryanodine-sensitive calcium-release channel activity"/>
    <property type="evidence" value="ECO:0007669"/>
    <property type="project" value="TreeGrafter"/>
</dbReference>